<proteinExistence type="predicted"/>
<gene>
    <name evidence="4" type="ORF">Tco_0895622</name>
</gene>
<keyword evidence="1" id="KW-0863">Zinc-finger</keyword>
<organism evidence="4 5">
    <name type="scientific">Tanacetum coccineum</name>
    <dbReference type="NCBI Taxonomy" id="301880"/>
    <lineage>
        <taxon>Eukaryota</taxon>
        <taxon>Viridiplantae</taxon>
        <taxon>Streptophyta</taxon>
        <taxon>Embryophyta</taxon>
        <taxon>Tracheophyta</taxon>
        <taxon>Spermatophyta</taxon>
        <taxon>Magnoliopsida</taxon>
        <taxon>eudicotyledons</taxon>
        <taxon>Gunneridae</taxon>
        <taxon>Pentapetalae</taxon>
        <taxon>asterids</taxon>
        <taxon>campanulids</taxon>
        <taxon>Asterales</taxon>
        <taxon>Asteraceae</taxon>
        <taxon>Asteroideae</taxon>
        <taxon>Anthemideae</taxon>
        <taxon>Anthemidinae</taxon>
        <taxon>Tanacetum</taxon>
    </lineage>
</organism>
<evidence type="ECO:0000256" key="2">
    <source>
        <dbReference type="SAM" id="MobiDB-lite"/>
    </source>
</evidence>
<dbReference type="GO" id="GO:0003964">
    <property type="term" value="F:RNA-directed DNA polymerase activity"/>
    <property type="evidence" value="ECO:0007669"/>
    <property type="project" value="UniProtKB-KW"/>
</dbReference>
<reference evidence="4" key="2">
    <citation type="submission" date="2022-01" db="EMBL/GenBank/DDBJ databases">
        <authorList>
            <person name="Yamashiro T."/>
            <person name="Shiraishi A."/>
            <person name="Satake H."/>
            <person name="Nakayama K."/>
        </authorList>
    </citation>
    <scope>NUCLEOTIDE SEQUENCE</scope>
</reference>
<protein>
    <submittedName>
        <fullName evidence="4">Reverse transcriptase domain-containing protein</fullName>
    </submittedName>
</protein>
<name>A0ABQ5CFG5_9ASTR</name>
<dbReference type="Proteomes" id="UP001151760">
    <property type="component" value="Unassembled WGS sequence"/>
</dbReference>
<feature type="domain" description="CCHC-type" evidence="3">
    <location>
        <begin position="74"/>
        <end position="87"/>
    </location>
</feature>
<dbReference type="PROSITE" id="PS50158">
    <property type="entry name" value="ZF_CCHC"/>
    <property type="match status" value="1"/>
</dbReference>
<comment type="caution">
    <text evidence="4">The sequence shown here is derived from an EMBL/GenBank/DDBJ whole genome shotgun (WGS) entry which is preliminary data.</text>
</comment>
<keyword evidence="4" id="KW-0808">Transferase</keyword>
<accession>A0ABQ5CFG5</accession>
<keyword evidence="4" id="KW-0695">RNA-directed DNA polymerase</keyword>
<reference evidence="4" key="1">
    <citation type="journal article" date="2022" name="Int. J. Mol. Sci.">
        <title>Draft Genome of Tanacetum Coccineum: Genomic Comparison of Closely Related Tanacetum-Family Plants.</title>
        <authorList>
            <person name="Yamashiro T."/>
            <person name="Shiraishi A."/>
            <person name="Nakayama K."/>
            <person name="Satake H."/>
        </authorList>
    </citation>
    <scope>NUCLEOTIDE SEQUENCE</scope>
</reference>
<evidence type="ECO:0000259" key="3">
    <source>
        <dbReference type="PROSITE" id="PS50158"/>
    </source>
</evidence>
<dbReference type="InterPro" id="IPR001878">
    <property type="entry name" value="Znf_CCHC"/>
</dbReference>
<evidence type="ECO:0000313" key="4">
    <source>
        <dbReference type="EMBL" id="GJT25685.1"/>
    </source>
</evidence>
<dbReference type="Gene3D" id="4.10.60.10">
    <property type="entry name" value="Zinc finger, CCHC-type"/>
    <property type="match status" value="1"/>
</dbReference>
<keyword evidence="1" id="KW-0479">Metal-binding</keyword>
<sequence length="163" mass="18145">MLLGQTSNDGVCQDGSDKDKDKEEEFNSIVKNLWKLFKKGNRFKRENCFGNGGDRFDRGHRSKAVGSSRGKRNCYGCGSKNHIVDDCLKAKMNKAFVGGAWSDSEDGDQMEKDAKCLMAIGSQKGEKESKELELTGEKINYSGSRQGISRCMPYQRVLAFHAS</sequence>
<feature type="compositionally biased region" description="Polar residues" evidence="2">
    <location>
        <begin position="1"/>
        <end position="10"/>
    </location>
</feature>
<evidence type="ECO:0000313" key="5">
    <source>
        <dbReference type="Proteomes" id="UP001151760"/>
    </source>
</evidence>
<evidence type="ECO:0000256" key="1">
    <source>
        <dbReference type="PROSITE-ProRule" id="PRU00047"/>
    </source>
</evidence>
<feature type="region of interest" description="Disordered" evidence="2">
    <location>
        <begin position="1"/>
        <end position="20"/>
    </location>
</feature>
<keyword evidence="4" id="KW-0548">Nucleotidyltransferase</keyword>
<keyword evidence="5" id="KW-1185">Reference proteome</keyword>
<dbReference type="EMBL" id="BQNB010014231">
    <property type="protein sequence ID" value="GJT25685.1"/>
    <property type="molecule type" value="Genomic_DNA"/>
</dbReference>
<keyword evidence="1" id="KW-0862">Zinc</keyword>